<feature type="compositionally biased region" description="Acidic residues" evidence="1">
    <location>
        <begin position="55"/>
        <end position="64"/>
    </location>
</feature>
<dbReference type="SMART" id="SM01375">
    <property type="entry name" value="Dynein_light"/>
    <property type="match status" value="1"/>
</dbReference>
<dbReference type="GO" id="GO:0007017">
    <property type="term" value="P:microtubule-based process"/>
    <property type="evidence" value="ECO:0007669"/>
    <property type="project" value="InterPro"/>
</dbReference>
<evidence type="ECO:0008006" key="3">
    <source>
        <dbReference type="Google" id="ProtNLM"/>
    </source>
</evidence>
<evidence type="ECO:0000256" key="1">
    <source>
        <dbReference type="SAM" id="MobiDB-lite"/>
    </source>
</evidence>
<dbReference type="Gene3D" id="3.30.740.10">
    <property type="entry name" value="Protein Inhibitor Of Neuronal Nitric Oxide Synthase"/>
    <property type="match status" value="1"/>
</dbReference>
<evidence type="ECO:0000313" key="2">
    <source>
        <dbReference type="EMBL" id="EFO28185.2"/>
    </source>
</evidence>
<dbReference type="OMA" id="IARHIMM"/>
<dbReference type="AlphaFoldDB" id="A0A1S0UC20"/>
<dbReference type="InterPro" id="IPR001372">
    <property type="entry name" value="Dynein_light_chain_typ-1/2"/>
</dbReference>
<feature type="compositionally biased region" description="Basic and acidic residues" evidence="1">
    <location>
        <begin position="22"/>
        <end position="35"/>
    </location>
</feature>
<protein>
    <recommendedName>
        <fullName evidence="3">Dynein light chain</fullName>
    </recommendedName>
</protein>
<proteinExistence type="predicted"/>
<dbReference type="GO" id="GO:0045505">
    <property type="term" value="F:dynein intermediate chain binding"/>
    <property type="evidence" value="ECO:0007669"/>
    <property type="project" value="TreeGrafter"/>
</dbReference>
<feature type="compositionally biased region" description="Basic and acidic residues" evidence="1">
    <location>
        <begin position="116"/>
        <end position="125"/>
    </location>
</feature>
<name>A0A1S0UC20_LOALO</name>
<dbReference type="EMBL" id="JH712070">
    <property type="protein sequence ID" value="EFO28185.2"/>
    <property type="molecule type" value="Genomic_DNA"/>
</dbReference>
<dbReference type="OrthoDB" id="10033309at2759"/>
<accession>A0A1S0UC20</accession>
<dbReference type="PANTHER" id="PTHR11886">
    <property type="entry name" value="DYNEIN LIGHT CHAIN"/>
    <property type="match status" value="1"/>
</dbReference>
<feature type="region of interest" description="Disordered" evidence="1">
    <location>
        <begin position="1"/>
        <end position="168"/>
    </location>
</feature>
<dbReference type="GeneID" id="9937663"/>
<reference evidence="2" key="1">
    <citation type="submission" date="2012-04" db="EMBL/GenBank/DDBJ databases">
        <title>The Genome Sequence of Loa loa.</title>
        <authorList>
            <consortium name="The Broad Institute Genome Sequencing Platform"/>
            <consortium name="Broad Institute Genome Sequencing Center for Infectious Disease"/>
            <person name="Nutman T.B."/>
            <person name="Fink D.L."/>
            <person name="Russ C."/>
            <person name="Young S."/>
            <person name="Zeng Q."/>
            <person name="Gargeya S."/>
            <person name="Alvarado L."/>
            <person name="Berlin A."/>
            <person name="Chapman S.B."/>
            <person name="Chen Z."/>
            <person name="Freedman E."/>
            <person name="Gellesch M."/>
            <person name="Goldberg J."/>
            <person name="Griggs A."/>
            <person name="Gujja S."/>
            <person name="Heilman E.R."/>
            <person name="Heiman D."/>
            <person name="Howarth C."/>
            <person name="Mehta T."/>
            <person name="Neiman D."/>
            <person name="Pearson M."/>
            <person name="Roberts A."/>
            <person name="Saif S."/>
            <person name="Shea T."/>
            <person name="Shenoy N."/>
            <person name="Sisk P."/>
            <person name="Stolte C."/>
            <person name="Sykes S."/>
            <person name="White J."/>
            <person name="Yandava C."/>
            <person name="Haas B."/>
            <person name="Henn M.R."/>
            <person name="Nusbaum C."/>
            <person name="Birren B."/>
        </authorList>
    </citation>
    <scope>NUCLEOTIDE SEQUENCE [LARGE SCALE GENOMIC DNA]</scope>
</reference>
<dbReference type="GO" id="GO:0005868">
    <property type="term" value="C:cytoplasmic dynein complex"/>
    <property type="evidence" value="ECO:0007669"/>
    <property type="project" value="TreeGrafter"/>
</dbReference>
<feature type="compositionally biased region" description="Polar residues" evidence="1">
    <location>
        <begin position="133"/>
        <end position="143"/>
    </location>
</feature>
<dbReference type="Pfam" id="PF01221">
    <property type="entry name" value="Dynein_light"/>
    <property type="match status" value="1"/>
</dbReference>
<gene>
    <name evidence="2" type="ORF">LOAG_00287</name>
</gene>
<dbReference type="PANTHER" id="PTHR11886:SF35">
    <property type="entry name" value="DYNEIN LIGHT CHAIN"/>
    <property type="match status" value="1"/>
</dbReference>
<organism evidence="2">
    <name type="scientific">Loa loa</name>
    <name type="common">Eye worm</name>
    <name type="synonym">Filaria loa</name>
    <dbReference type="NCBI Taxonomy" id="7209"/>
    <lineage>
        <taxon>Eukaryota</taxon>
        <taxon>Metazoa</taxon>
        <taxon>Ecdysozoa</taxon>
        <taxon>Nematoda</taxon>
        <taxon>Chromadorea</taxon>
        <taxon>Rhabditida</taxon>
        <taxon>Spirurina</taxon>
        <taxon>Spiruromorpha</taxon>
        <taxon>Filarioidea</taxon>
        <taxon>Onchocercidae</taxon>
        <taxon>Loa</taxon>
    </lineage>
</organism>
<dbReference type="KEGG" id="loa:LOAG_00287"/>
<feature type="compositionally biased region" description="Basic and acidic residues" evidence="1">
    <location>
        <begin position="42"/>
        <end position="54"/>
    </location>
</feature>
<dbReference type="SUPFAM" id="SSF54648">
    <property type="entry name" value="DLC"/>
    <property type="match status" value="1"/>
</dbReference>
<dbReference type="InterPro" id="IPR037177">
    <property type="entry name" value="DLC_sf"/>
</dbReference>
<dbReference type="InParanoid" id="A0A1S0UC20"/>
<sequence>MTEIGEEITLLPYDYDIADDGGGEKAKESETKADDAIGTVEKSTENTDQVKSDAEGDLLPDDQTQDSNNFPALPADESGGVRGDFDNGYGEQAELYEHDVPPPPPAVQQSEPIEPEEPRQPEKSKTPPVLPHPQSNFLKANINQPYPVHPYQPQPHSELPEPYQSQPPVGSEACQIIATGMNTEMQQFASLLASQALAQFPNHVMAIARHIMMNFEQRYGPPWCCVVSNGQLGFYLRYDRECHIYFALSKHTIFLYKSSNS</sequence>
<dbReference type="CTD" id="9937663"/>
<dbReference type="RefSeq" id="XP_020304142.1">
    <property type="nucleotide sequence ID" value="XM_020445393.1"/>
</dbReference>